<dbReference type="InterPro" id="IPR019480">
    <property type="entry name" value="Dihydroorotate_DH_Fe-S-bd"/>
</dbReference>
<dbReference type="SUPFAM" id="SSF52343">
    <property type="entry name" value="Ferredoxin reductase-like, C-terminal NADP-linked domain"/>
    <property type="match status" value="1"/>
</dbReference>
<dbReference type="Gene3D" id="2.10.240.10">
    <property type="entry name" value="Dihydroorotate dehydrogenase, electron transfer subunit"/>
    <property type="match status" value="1"/>
</dbReference>
<name>X0USM7_9ZZZZ</name>
<proteinExistence type="predicted"/>
<dbReference type="Pfam" id="PF00175">
    <property type="entry name" value="NAD_binding_1"/>
    <property type="match status" value="1"/>
</dbReference>
<gene>
    <name evidence="3" type="ORF">S01H1_46537</name>
</gene>
<feature type="domain" description="Dihydroorotate dehydrogenase electron transfer subunit iron-sulphur cluster binding" evidence="2">
    <location>
        <begin position="126"/>
        <end position="162"/>
    </location>
</feature>
<dbReference type="GO" id="GO:0016491">
    <property type="term" value="F:oxidoreductase activity"/>
    <property type="evidence" value="ECO:0007669"/>
    <property type="project" value="InterPro"/>
</dbReference>
<accession>X0USM7</accession>
<dbReference type="PANTHER" id="PTHR43513:SF3">
    <property type="entry name" value="DIHYDROOROTATE DEHYDROGENASE B (NAD(+)), ELECTRON TRANSFER SUBUNIT-RELATED"/>
    <property type="match status" value="1"/>
</dbReference>
<sequence length="164" mass="17501">LFGPLGRSFEVHSQNLLLVAGGIGIAPLVFLAEKAIADGLHVTLLAGAKTADGIYPRHLLPPDITYVTITEDGSLNKQGLVTDLLAELAESPQKDEQIFACGPICMYKTMSALRQLKGKSIQVSTEERMGCGFGGCAGCTIETKRGLKMVCKDGPTFELSDLIY</sequence>
<comment type="caution">
    <text evidence="3">The sequence shown here is derived from an EMBL/GenBank/DDBJ whole genome shotgun (WGS) entry which is preliminary data.</text>
</comment>
<evidence type="ECO:0008006" key="4">
    <source>
        <dbReference type="Google" id="ProtNLM"/>
    </source>
</evidence>
<evidence type="ECO:0000313" key="3">
    <source>
        <dbReference type="EMBL" id="GAG08720.1"/>
    </source>
</evidence>
<dbReference type="InterPro" id="IPR001433">
    <property type="entry name" value="OxRdtase_FAD/NAD-bd"/>
</dbReference>
<dbReference type="AlphaFoldDB" id="X0USM7"/>
<evidence type="ECO:0000259" key="1">
    <source>
        <dbReference type="Pfam" id="PF00175"/>
    </source>
</evidence>
<dbReference type="InterPro" id="IPR050353">
    <property type="entry name" value="PyrK_electron_transfer"/>
</dbReference>
<feature type="domain" description="Oxidoreductase FAD/NAD(P)-binding" evidence="1">
    <location>
        <begin position="18"/>
        <end position="110"/>
    </location>
</feature>
<protein>
    <recommendedName>
        <fullName evidence="4">Dihydroorotate dehydrogenase electron transfer subunit iron-sulphur cluster binding domain-containing protein</fullName>
    </recommendedName>
</protein>
<dbReference type="PANTHER" id="PTHR43513">
    <property type="entry name" value="DIHYDROOROTATE DEHYDROGENASE B (NAD(+)), ELECTRON TRANSFER SUBUNIT"/>
    <property type="match status" value="1"/>
</dbReference>
<dbReference type="Pfam" id="PF10418">
    <property type="entry name" value="DHODB_Fe-S_bind"/>
    <property type="match status" value="1"/>
</dbReference>
<feature type="non-terminal residue" evidence="3">
    <location>
        <position position="1"/>
    </location>
</feature>
<dbReference type="InterPro" id="IPR037117">
    <property type="entry name" value="Dihydroorotate_DH_ele_sf"/>
</dbReference>
<reference evidence="3" key="1">
    <citation type="journal article" date="2014" name="Front. Microbiol.">
        <title>High frequency of phylogenetically diverse reductive dehalogenase-homologous genes in deep subseafloor sedimentary metagenomes.</title>
        <authorList>
            <person name="Kawai M."/>
            <person name="Futagami T."/>
            <person name="Toyoda A."/>
            <person name="Takaki Y."/>
            <person name="Nishi S."/>
            <person name="Hori S."/>
            <person name="Arai W."/>
            <person name="Tsubouchi T."/>
            <person name="Morono Y."/>
            <person name="Uchiyama I."/>
            <person name="Ito T."/>
            <person name="Fujiyama A."/>
            <person name="Inagaki F."/>
            <person name="Takami H."/>
        </authorList>
    </citation>
    <scope>NUCLEOTIDE SEQUENCE</scope>
    <source>
        <strain evidence="3">Expedition CK06-06</strain>
    </source>
</reference>
<dbReference type="InterPro" id="IPR039261">
    <property type="entry name" value="FNR_nucleotide-bd"/>
</dbReference>
<dbReference type="Gene3D" id="3.40.50.80">
    <property type="entry name" value="Nucleotide-binding domain of ferredoxin-NADP reductase (FNR) module"/>
    <property type="match status" value="1"/>
</dbReference>
<organism evidence="3">
    <name type="scientific">marine sediment metagenome</name>
    <dbReference type="NCBI Taxonomy" id="412755"/>
    <lineage>
        <taxon>unclassified sequences</taxon>
        <taxon>metagenomes</taxon>
        <taxon>ecological metagenomes</taxon>
    </lineage>
</organism>
<evidence type="ECO:0000259" key="2">
    <source>
        <dbReference type="Pfam" id="PF10418"/>
    </source>
</evidence>
<dbReference type="EMBL" id="BARS01029801">
    <property type="protein sequence ID" value="GAG08720.1"/>
    <property type="molecule type" value="Genomic_DNA"/>
</dbReference>